<dbReference type="Proteomes" id="UP000298127">
    <property type="component" value="Unassembled WGS sequence"/>
</dbReference>
<evidence type="ECO:0000259" key="2">
    <source>
        <dbReference type="SMART" id="SM00834"/>
    </source>
</evidence>
<dbReference type="SMART" id="SM00834">
    <property type="entry name" value="CxxC_CXXC_SSSS"/>
    <property type="match status" value="1"/>
</dbReference>
<dbReference type="InterPro" id="IPR013429">
    <property type="entry name" value="Regulatory_FmdB_Zinc_ribbon"/>
</dbReference>
<evidence type="ECO:0000313" key="4">
    <source>
        <dbReference type="Proteomes" id="UP000298127"/>
    </source>
</evidence>
<protein>
    <submittedName>
        <fullName evidence="3">FmdB family transcriptional regulator</fullName>
    </submittedName>
</protein>
<evidence type="ECO:0000256" key="1">
    <source>
        <dbReference type="SAM" id="MobiDB-lite"/>
    </source>
</evidence>
<accession>A0A4Y9R511</accession>
<feature type="region of interest" description="Disordered" evidence="1">
    <location>
        <begin position="49"/>
        <end position="118"/>
    </location>
</feature>
<dbReference type="RefSeq" id="WP_135118630.1">
    <property type="nucleotide sequence ID" value="NZ_SPQZ01000001.1"/>
</dbReference>
<evidence type="ECO:0000313" key="3">
    <source>
        <dbReference type="EMBL" id="TFV99731.1"/>
    </source>
</evidence>
<feature type="domain" description="Putative regulatory protein FmdB zinc ribbon" evidence="2">
    <location>
        <begin position="1"/>
        <end position="41"/>
    </location>
</feature>
<keyword evidence="4" id="KW-1185">Reference proteome</keyword>
<comment type="caution">
    <text evidence="3">The sequence shown here is derived from an EMBL/GenBank/DDBJ whole genome shotgun (WGS) entry which is preliminary data.</text>
</comment>
<dbReference type="PANTHER" id="PTHR34404">
    <property type="entry name" value="REGULATORY PROTEIN, FMDB FAMILY"/>
    <property type="match status" value="1"/>
</dbReference>
<sequence length="118" mass="11393">MPTYSYRCTECDNAFDIQQSFTDDSLSICEVCGGRLRKVFNTIGVTFNGSGFYRNDSRAGATGGSGGSKSSGAGSVTGSTSSSSGSSSSSSGSSGSSSSSSGSSGSSGSGSTSGSSSS</sequence>
<dbReference type="NCBIfam" id="TIGR02605">
    <property type="entry name" value="CxxC_CxxC_SSSS"/>
    <property type="match status" value="1"/>
</dbReference>
<gene>
    <name evidence="3" type="ORF">E4M00_00550</name>
</gene>
<feature type="compositionally biased region" description="Low complexity" evidence="1">
    <location>
        <begin position="70"/>
        <end position="118"/>
    </location>
</feature>
<organism evidence="3 4">
    <name type="scientific">Orlajensenia leifsoniae</name>
    <dbReference type="NCBI Taxonomy" id="2561933"/>
    <lineage>
        <taxon>Bacteria</taxon>
        <taxon>Bacillati</taxon>
        <taxon>Actinomycetota</taxon>
        <taxon>Actinomycetes</taxon>
        <taxon>Micrococcales</taxon>
        <taxon>Microbacteriaceae</taxon>
        <taxon>Orlajensenia</taxon>
    </lineage>
</organism>
<dbReference type="Pfam" id="PF09723">
    <property type="entry name" value="Zn_ribbon_8"/>
    <property type="match status" value="1"/>
</dbReference>
<reference evidence="3 4" key="1">
    <citation type="journal article" date="2018" name="J. Microbiol.">
        <title>Leifsonia flava sp. nov., a novel actinobacterium isolated from the rhizosphere of Aquilegia viridiflora.</title>
        <authorList>
            <person name="Cai Y."/>
            <person name="Tao W.Z."/>
            <person name="Ma Y.J."/>
            <person name="Cheng J."/>
            <person name="Zhang M.Y."/>
            <person name="Zhang Y.X."/>
        </authorList>
    </citation>
    <scope>NUCLEOTIDE SEQUENCE [LARGE SCALE GENOMIC DNA]</scope>
    <source>
        <strain evidence="3 4">SYP-B2174</strain>
    </source>
</reference>
<dbReference type="EMBL" id="SPQZ01000001">
    <property type="protein sequence ID" value="TFV99731.1"/>
    <property type="molecule type" value="Genomic_DNA"/>
</dbReference>
<name>A0A4Y9R511_9MICO</name>
<dbReference type="PANTHER" id="PTHR34404:SF2">
    <property type="entry name" value="CONSERVED SERINE RICH PROTEIN"/>
    <property type="match status" value="1"/>
</dbReference>
<proteinExistence type="predicted"/>
<dbReference type="AlphaFoldDB" id="A0A4Y9R511"/>